<feature type="compositionally biased region" description="Pro residues" evidence="10">
    <location>
        <begin position="1"/>
        <end position="18"/>
    </location>
</feature>
<gene>
    <name evidence="12" type="ORF">GIB67_015644</name>
</gene>
<keyword evidence="3 9" id="KW-0862">Zinc</keyword>
<feature type="compositionally biased region" description="Low complexity" evidence="10">
    <location>
        <begin position="157"/>
        <end position="180"/>
    </location>
</feature>
<dbReference type="PROSITE" id="PS01361">
    <property type="entry name" value="ZF_DOF_1"/>
    <property type="match status" value="1"/>
</dbReference>
<keyword evidence="7 8" id="KW-0539">Nucleus</keyword>
<feature type="region of interest" description="Disordered" evidence="10">
    <location>
        <begin position="146"/>
        <end position="214"/>
    </location>
</feature>
<evidence type="ECO:0000256" key="9">
    <source>
        <dbReference type="RuleBase" id="RU369094"/>
    </source>
</evidence>
<evidence type="ECO:0000256" key="3">
    <source>
        <dbReference type="ARBA" id="ARBA00022833"/>
    </source>
</evidence>
<proteinExistence type="predicted"/>
<keyword evidence="2 8" id="KW-0863">Zinc-finger</keyword>
<feature type="region of interest" description="Disordered" evidence="10">
    <location>
        <begin position="1"/>
        <end position="22"/>
    </location>
</feature>
<comment type="subcellular location">
    <subcellularLocation>
        <location evidence="8 9">Nucleus</location>
    </subcellularLocation>
</comment>
<dbReference type="GO" id="GO:0008270">
    <property type="term" value="F:zinc ion binding"/>
    <property type="evidence" value="ECO:0007669"/>
    <property type="project" value="UniProtKB-KW"/>
</dbReference>
<evidence type="ECO:0000256" key="2">
    <source>
        <dbReference type="ARBA" id="ARBA00022771"/>
    </source>
</evidence>
<dbReference type="GO" id="GO:0003700">
    <property type="term" value="F:DNA-binding transcription factor activity"/>
    <property type="evidence" value="ECO:0007669"/>
    <property type="project" value="UniProtKB-UniRule"/>
</dbReference>
<keyword evidence="4 9" id="KW-0805">Transcription regulation</keyword>
<evidence type="ECO:0000256" key="1">
    <source>
        <dbReference type="ARBA" id="ARBA00022723"/>
    </source>
</evidence>
<dbReference type="EMBL" id="JACGCM010000560">
    <property type="protein sequence ID" value="KAF6170692.1"/>
    <property type="molecule type" value="Genomic_DNA"/>
</dbReference>
<reference evidence="12 13" key="1">
    <citation type="journal article" date="2020" name="IScience">
        <title>Genome Sequencing of the Endangered Kingdonia uniflora (Circaeasteraceae, Ranunculales) Reveals Potential Mechanisms of Evolutionary Specialization.</title>
        <authorList>
            <person name="Sun Y."/>
            <person name="Deng T."/>
            <person name="Zhang A."/>
            <person name="Moore M.J."/>
            <person name="Landis J.B."/>
            <person name="Lin N."/>
            <person name="Zhang H."/>
            <person name="Zhang X."/>
            <person name="Huang J."/>
            <person name="Zhang X."/>
            <person name="Sun H."/>
            <person name="Wang H."/>
        </authorList>
    </citation>
    <scope>NUCLEOTIDE SEQUENCE [LARGE SCALE GENOMIC DNA]</scope>
    <source>
        <strain evidence="12">TB1705</strain>
        <tissue evidence="12">Leaf</tissue>
    </source>
</reference>
<evidence type="ECO:0000256" key="8">
    <source>
        <dbReference type="PROSITE-ProRule" id="PRU00071"/>
    </source>
</evidence>
<dbReference type="InterPro" id="IPR045174">
    <property type="entry name" value="Dof"/>
</dbReference>
<feature type="domain" description="Dof-type" evidence="11">
    <location>
        <begin position="21"/>
        <end position="75"/>
    </location>
</feature>
<comment type="caution">
    <text evidence="12">The sequence shown here is derived from an EMBL/GenBank/DDBJ whole genome shotgun (WGS) entry which is preliminary data.</text>
</comment>
<dbReference type="OrthoDB" id="1927254at2759"/>
<dbReference type="GO" id="GO:0005634">
    <property type="term" value="C:nucleus"/>
    <property type="evidence" value="ECO:0007669"/>
    <property type="project" value="UniProtKB-SubCell"/>
</dbReference>
<evidence type="ECO:0000256" key="5">
    <source>
        <dbReference type="ARBA" id="ARBA00023125"/>
    </source>
</evidence>
<sequence length="214" mass="23547">MMNEPPPPKPLLPPPPSQQPQICPRCESSNTKFCYFNNYSLSQPRYHCKTCKRYWTLGGTLRNIPVGGGIRKVKRTSIRNSPSPSSSHTIPNYNQVGNNICGDLGSSFGLLQGFGLPFTTPQEQPRHLHQQQRGIVDNVMFQPNWASTSSQSVNPQGSHWSNSCSSNNNNSVGASNGMSSLNNPYQWSTTTDQNGGSGLPPLPQFSSYFSPPFK</sequence>
<evidence type="ECO:0000256" key="4">
    <source>
        <dbReference type="ARBA" id="ARBA00023015"/>
    </source>
</evidence>
<dbReference type="Pfam" id="PF02701">
    <property type="entry name" value="Zn_ribbon_Dof"/>
    <property type="match status" value="1"/>
</dbReference>
<evidence type="ECO:0000256" key="7">
    <source>
        <dbReference type="ARBA" id="ARBA00023242"/>
    </source>
</evidence>
<feature type="compositionally biased region" description="Polar residues" evidence="10">
    <location>
        <begin position="181"/>
        <end position="194"/>
    </location>
</feature>
<organism evidence="12 13">
    <name type="scientific">Kingdonia uniflora</name>
    <dbReference type="NCBI Taxonomy" id="39325"/>
    <lineage>
        <taxon>Eukaryota</taxon>
        <taxon>Viridiplantae</taxon>
        <taxon>Streptophyta</taxon>
        <taxon>Embryophyta</taxon>
        <taxon>Tracheophyta</taxon>
        <taxon>Spermatophyta</taxon>
        <taxon>Magnoliopsida</taxon>
        <taxon>Ranunculales</taxon>
        <taxon>Circaeasteraceae</taxon>
        <taxon>Kingdonia</taxon>
    </lineage>
</organism>
<dbReference type="InterPro" id="IPR003851">
    <property type="entry name" value="Znf_Dof"/>
</dbReference>
<dbReference type="Proteomes" id="UP000541444">
    <property type="component" value="Unassembled WGS sequence"/>
</dbReference>
<evidence type="ECO:0000256" key="10">
    <source>
        <dbReference type="SAM" id="MobiDB-lite"/>
    </source>
</evidence>
<feature type="compositionally biased region" description="Polar residues" evidence="10">
    <location>
        <begin position="204"/>
        <end position="214"/>
    </location>
</feature>
<dbReference type="PROSITE" id="PS50884">
    <property type="entry name" value="ZF_DOF_2"/>
    <property type="match status" value="1"/>
</dbReference>
<keyword evidence="6 9" id="KW-0804">Transcription</keyword>
<comment type="function">
    <text evidence="9">Transcription factor that binds specifically to a 5'-AA[AG]G-3' consensus core sequence.</text>
</comment>
<accession>A0A7J7NUN7</accession>
<dbReference type="AlphaFoldDB" id="A0A7J7NUN7"/>
<evidence type="ECO:0000313" key="13">
    <source>
        <dbReference type="Proteomes" id="UP000541444"/>
    </source>
</evidence>
<keyword evidence="1 9" id="KW-0479">Metal-binding</keyword>
<dbReference type="GO" id="GO:0003677">
    <property type="term" value="F:DNA binding"/>
    <property type="evidence" value="ECO:0007669"/>
    <property type="project" value="UniProtKB-UniRule"/>
</dbReference>
<evidence type="ECO:0000313" key="12">
    <source>
        <dbReference type="EMBL" id="KAF6170692.1"/>
    </source>
</evidence>
<evidence type="ECO:0000259" key="11">
    <source>
        <dbReference type="PROSITE" id="PS50884"/>
    </source>
</evidence>
<protein>
    <recommendedName>
        <fullName evidence="9">Dof zinc finger protein</fullName>
    </recommendedName>
</protein>
<evidence type="ECO:0000256" key="6">
    <source>
        <dbReference type="ARBA" id="ARBA00023163"/>
    </source>
</evidence>
<keyword evidence="5 8" id="KW-0238">DNA-binding</keyword>
<name>A0A7J7NUN7_9MAGN</name>
<keyword evidence="13" id="KW-1185">Reference proteome</keyword>
<feature type="compositionally biased region" description="Polar residues" evidence="10">
    <location>
        <begin position="146"/>
        <end position="156"/>
    </location>
</feature>
<dbReference type="PANTHER" id="PTHR31992">
    <property type="entry name" value="DOF ZINC FINGER PROTEIN DOF1.4-RELATED"/>
    <property type="match status" value="1"/>
</dbReference>